<accession>A0A3S0Y2A2</accession>
<dbReference type="PANTHER" id="PTHR43976">
    <property type="entry name" value="SHORT CHAIN DEHYDROGENASE"/>
    <property type="match status" value="1"/>
</dbReference>
<dbReference type="InterPro" id="IPR036291">
    <property type="entry name" value="NAD(P)-bd_dom_sf"/>
</dbReference>
<dbReference type="AlphaFoldDB" id="A0A3S0Y2A2"/>
<dbReference type="RefSeq" id="WP_127046014.1">
    <property type="nucleotide sequence ID" value="NZ_RZGZ01000001.1"/>
</dbReference>
<reference evidence="4 5" key="1">
    <citation type="submission" date="2018-12" db="EMBL/GenBank/DDBJ databases">
        <authorList>
            <person name="Li F."/>
        </authorList>
    </citation>
    <scope>NUCLEOTIDE SEQUENCE [LARGE SCALE GENOMIC DNA]</scope>
    <source>
        <strain evidence="4 5">EGI 6500705</strain>
    </source>
</reference>
<evidence type="ECO:0000256" key="1">
    <source>
        <dbReference type="ARBA" id="ARBA00006484"/>
    </source>
</evidence>
<name>A0A3S0Y2A2_9MICO</name>
<dbReference type="Gene3D" id="3.40.50.720">
    <property type="entry name" value="NAD(P)-binding Rossmann-like Domain"/>
    <property type="match status" value="1"/>
</dbReference>
<comment type="caution">
    <text evidence="4">The sequence shown here is derived from an EMBL/GenBank/DDBJ whole genome shotgun (WGS) entry which is preliminary data.</text>
</comment>
<evidence type="ECO:0000256" key="3">
    <source>
        <dbReference type="RuleBase" id="RU000363"/>
    </source>
</evidence>
<organism evidence="4 5">
    <name type="scientific">Labedella endophytica</name>
    <dbReference type="NCBI Taxonomy" id="1523160"/>
    <lineage>
        <taxon>Bacteria</taxon>
        <taxon>Bacillati</taxon>
        <taxon>Actinomycetota</taxon>
        <taxon>Actinomycetes</taxon>
        <taxon>Micrococcales</taxon>
        <taxon>Microbacteriaceae</taxon>
        <taxon>Labedella</taxon>
    </lineage>
</organism>
<dbReference type="CDD" id="cd05374">
    <property type="entry name" value="17beta-HSD-like_SDR_c"/>
    <property type="match status" value="1"/>
</dbReference>
<dbReference type="SUPFAM" id="SSF51735">
    <property type="entry name" value="NAD(P)-binding Rossmann-fold domains"/>
    <property type="match status" value="1"/>
</dbReference>
<dbReference type="NCBIfam" id="NF006114">
    <property type="entry name" value="PRK08263.1"/>
    <property type="match status" value="1"/>
</dbReference>
<comment type="similarity">
    <text evidence="1 3">Belongs to the short-chain dehydrogenases/reductases (SDR) family.</text>
</comment>
<dbReference type="GO" id="GO:0016491">
    <property type="term" value="F:oxidoreductase activity"/>
    <property type="evidence" value="ECO:0007669"/>
    <property type="project" value="UniProtKB-KW"/>
</dbReference>
<sequence length="272" mass="29282">MSKVWFVTGSSKGFGREFVLAALERGDKVAATARNTDTLGDLVEKYGDAVLPLQLDVTDRDQVYAAVKSAHDTFGRLDVVINNAGYGLFGTIEEITEQQLRDQLETNLFGVFNVTQAVLPIMREQGSGHIIQISTIGGVGAFPTLGGYHASKWALEGMSESLAQEVAGFGIKVTLVEPGGFDTDWGTASATIAEAQPQYKALHDGMAAQRANNASPKPVGFGSAILKVVDAEKAPLRVFFGEQPVQIASYIYQQRLAEWAEWAPVSREAEGK</sequence>
<gene>
    <name evidence="4" type="ORF">ELQ94_00185</name>
</gene>
<protein>
    <submittedName>
        <fullName evidence="4">SDR family oxidoreductase</fullName>
    </submittedName>
</protein>
<evidence type="ECO:0000313" key="5">
    <source>
        <dbReference type="Proteomes" id="UP000274909"/>
    </source>
</evidence>
<proteinExistence type="inferred from homology"/>
<dbReference type="Pfam" id="PF00106">
    <property type="entry name" value="adh_short"/>
    <property type="match status" value="1"/>
</dbReference>
<dbReference type="OrthoDB" id="9792003at2"/>
<keyword evidence="5" id="KW-1185">Reference proteome</keyword>
<evidence type="ECO:0000256" key="2">
    <source>
        <dbReference type="ARBA" id="ARBA00023002"/>
    </source>
</evidence>
<dbReference type="InterPro" id="IPR051911">
    <property type="entry name" value="SDR_oxidoreductase"/>
</dbReference>
<keyword evidence="2" id="KW-0560">Oxidoreductase</keyword>
<dbReference type="PANTHER" id="PTHR43976:SF16">
    <property type="entry name" value="SHORT-CHAIN DEHYDROGENASE_REDUCTASE FAMILY PROTEIN"/>
    <property type="match status" value="1"/>
</dbReference>
<dbReference type="PRINTS" id="PR00081">
    <property type="entry name" value="GDHRDH"/>
</dbReference>
<dbReference type="InterPro" id="IPR002347">
    <property type="entry name" value="SDR_fam"/>
</dbReference>
<dbReference type="Proteomes" id="UP000274909">
    <property type="component" value="Unassembled WGS sequence"/>
</dbReference>
<evidence type="ECO:0000313" key="4">
    <source>
        <dbReference type="EMBL" id="RUR03026.1"/>
    </source>
</evidence>
<dbReference type="PRINTS" id="PR00080">
    <property type="entry name" value="SDRFAMILY"/>
</dbReference>
<dbReference type="EMBL" id="RZGZ01000001">
    <property type="protein sequence ID" value="RUR03026.1"/>
    <property type="molecule type" value="Genomic_DNA"/>
</dbReference>